<evidence type="ECO:0000313" key="3">
    <source>
        <dbReference type="Proteomes" id="UP000269499"/>
    </source>
</evidence>
<protein>
    <submittedName>
        <fullName evidence="2">Uncharacterized protein</fullName>
    </submittedName>
</protein>
<dbReference type="Proteomes" id="UP000269499">
    <property type="component" value="Unassembled WGS sequence"/>
</dbReference>
<gene>
    <name evidence="2" type="ORF">DRJ26_05115</name>
</gene>
<proteinExistence type="predicted"/>
<sequence length="222" mass="24386">MSSSTVVAVIITTAVLLIAGIGLSTYYTANLYAQLNPEIDAVKSIFKLIASNALSGYLINMPIYLKYGYLKFEDSGIFSISLDGQQLFASKILTLTYVCRFNIYPEDEPVILVSCNSSGFSYVIVGIGNRIKLKFYPKFLFNDGQVVVACVVFDAMDIQFVGDSLELNYHICVVERYLAPLYNVGFLLRVVYGDSVSCFVVNASALSPVLVSVKVVKVRVEG</sequence>
<keyword evidence="1" id="KW-1133">Transmembrane helix</keyword>
<keyword evidence="1" id="KW-0812">Transmembrane</keyword>
<feature type="transmembrane region" description="Helical" evidence="1">
    <location>
        <begin position="45"/>
        <end position="65"/>
    </location>
</feature>
<dbReference type="EMBL" id="QMRA01000135">
    <property type="protein sequence ID" value="RLE52056.1"/>
    <property type="molecule type" value="Genomic_DNA"/>
</dbReference>
<reference evidence="2 3" key="1">
    <citation type="submission" date="2018-06" db="EMBL/GenBank/DDBJ databases">
        <title>Extensive metabolic versatility and redundancy in microbially diverse, dynamic hydrothermal sediments.</title>
        <authorList>
            <person name="Dombrowski N."/>
            <person name="Teske A."/>
            <person name="Baker B.J."/>
        </authorList>
    </citation>
    <scope>NUCLEOTIDE SEQUENCE [LARGE SCALE GENOMIC DNA]</scope>
    <source>
        <strain evidence="2">B20_G2</strain>
    </source>
</reference>
<keyword evidence="1" id="KW-0472">Membrane</keyword>
<dbReference type="AlphaFoldDB" id="A0A497EY00"/>
<evidence type="ECO:0000256" key="1">
    <source>
        <dbReference type="SAM" id="Phobius"/>
    </source>
</evidence>
<organism evidence="2 3">
    <name type="scientific">Thermoproteota archaeon</name>
    <dbReference type="NCBI Taxonomy" id="2056631"/>
    <lineage>
        <taxon>Archaea</taxon>
        <taxon>Thermoproteota</taxon>
    </lineage>
</organism>
<accession>A0A497EY00</accession>
<evidence type="ECO:0000313" key="2">
    <source>
        <dbReference type="EMBL" id="RLE52056.1"/>
    </source>
</evidence>
<comment type="caution">
    <text evidence="2">The sequence shown here is derived from an EMBL/GenBank/DDBJ whole genome shotgun (WGS) entry which is preliminary data.</text>
</comment>
<name>A0A497EY00_9CREN</name>
<feature type="transmembrane region" description="Helical" evidence="1">
    <location>
        <begin position="6"/>
        <end position="33"/>
    </location>
</feature>